<dbReference type="SUPFAM" id="SSF51182">
    <property type="entry name" value="RmlC-like cupins"/>
    <property type="match status" value="1"/>
</dbReference>
<evidence type="ECO:0000259" key="5">
    <source>
        <dbReference type="Pfam" id="PF05726"/>
    </source>
</evidence>
<dbReference type="PANTHER" id="PTHR13903:SF8">
    <property type="entry name" value="PIRIN"/>
    <property type="match status" value="1"/>
</dbReference>
<dbReference type="Gene3D" id="2.60.120.10">
    <property type="entry name" value="Jelly Rolls"/>
    <property type="match status" value="2"/>
</dbReference>
<comment type="cofactor">
    <cofactor evidence="2">
        <name>Fe cation</name>
        <dbReference type="ChEBI" id="CHEBI:24875"/>
    </cofactor>
    <text evidence="2">Binds 1 Fe cation per subunit.</text>
</comment>
<feature type="binding site" evidence="2">
    <location>
        <position position="52"/>
    </location>
    <ligand>
        <name>Fe cation</name>
        <dbReference type="ChEBI" id="CHEBI:24875"/>
    </ligand>
</feature>
<feature type="domain" description="Pirin N-terminal" evidence="4">
    <location>
        <begin position="19"/>
        <end position="113"/>
    </location>
</feature>
<dbReference type="Pfam" id="PF02678">
    <property type="entry name" value="Pirin"/>
    <property type="match status" value="1"/>
</dbReference>
<dbReference type="CDD" id="cd02909">
    <property type="entry name" value="cupin_pirin_N"/>
    <property type="match status" value="1"/>
</dbReference>
<feature type="binding site" evidence="2">
    <location>
        <position position="96"/>
    </location>
    <ligand>
        <name>Fe cation</name>
        <dbReference type="ChEBI" id="CHEBI:24875"/>
    </ligand>
</feature>
<dbReference type="Pfam" id="PF05726">
    <property type="entry name" value="Pirin_C"/>
    <property type="match status" value="1"/>
</dbReference>
<keyword evidence="2" id="KW-0408">Iron</keyword>
<dbReference type="GO" id="GO:0046872">
    <property type="term" value="F:metal ion binding"/>
    <property type="evidence" value="ECO:0007669"/>
    <property type="project" value="UniProtKB-KW"/>
</dbReference>
<feature type="binding site" evidence="2">
    <location>
        <position position="54"/>
    </location>
    <ligand>
        <name>Fe cation</name>
        <dbReference type="ChEBI" id="CHEBI:24875"/>
    </ligand>
</feature>
<dbReference type="RefSeq" id="WP_229345899.1">
    <property type="nucleotide sequence ID" value="NZ_JAJFAT010000010.1"/>
</dbReference>
<comment type="caution">
    <text evidence="6">The sequence shown here is derived from an EMBL/GenBank/DDBJ whole genome shotgun (WGS) entry which is preliminary data.</text>
</comment>
<dbReference type="EMBL" id="JAJFAT010000010">
    <property type="protein sequence ID" value="MCC3145286.1"/>
    <property type="molecule type" value="Genomic_DNA"/>
</dbReference>
<evidence type="ECO:0000259" key="4">
    <source>
        <dbReference type="Pfam" id="PF02678"/>
    </source>
</evidence>
<sequence>MKADKISAVKKAEGAGAEVNRLFPNRSRNDFHDPFVLLDEFFVEPPNEFAPHEHRGFEAITYMLEGHFIHEDNLGNKAEVGPGGIQAFNAGKSITHSEKPGPEGLSRGIQLWINLPQKLKNSDPSYQTVKAEEIEEEKSSDLLIRKIAGPNSKLELQTEIEYLDIKVKNDTKFQEQLKTDQVGIIYLIEGQIEGQYKLAAKEGLLIEAGEEISLDFKEGSRLIFLKGKAHQQEIKLRGSFVE</sequence>
<feature type="domain" description="Pirin C-terminal" evidence="5">
    <location>
        <begin position="162"/>
        <end position="241"/>
    </location>
</feature>
<dbReference type="InterPro" id="IPR011051">
    <property type="entry name" value="RmlC_Cupin_sf"/>
</dbReference>
<keyword evidence="7" id="KW-1185">Reference proteome</keyword>
<dbReference type="InterPro" id="IPR012093">
    <property type="entry name" value="Pirin"/>
</dbReference>
<name>A0AAW4X0H1_9FIRM</name>
<reference evidence="6 7" key="1">
    <citation type="submission" date="2021-10" db="EMBL/GenBank/DDBJ databases">
        <authorList>
            <person name="Grouzdev D.S."/>
            <person name="Pantiukh K.S."/>
            <person name="Krutkina M.S."/>
        </authorList>
    </citation>
    <scope>NUCLEOTIDE SEQUENCE [LARGE SCALE GENOMIC DNA]</scope>
    <source>
        <strain evidence="6 7">Z-7514</strain>
    </source>
</reference>
<dbReference type="InterPro" id="IPR003829">
    <property type="entry name" value="Pirin_N_dom"/>
</dbReference>
<comment type="similarity">
    <text evidence="1 3">Belongs to the pirin family.</text>
</comment>
<protein>
    <submittedName>
        <fullName evidence="6">Pirin family protein</fullName>
    </submittedName>
</protein>
<gene>
    <name evidence="6" type="ORF">LJ207_08120</name>
</gene>
<feature type="binding site" evidence="2">
    <location>
        <position position="98"/>
    </location>
    <ligand>
        <name>Fe cation</name>
        <dbReference type="ChEBI" id="CHEBI:24875"/>
    </ligand>
</feature>
<evidence type="ECO:0000313" key="7">
    <source>
        <dbReference type="Proteomes" id="UP001199296"/>
    </source>
</evidence>
<dbReference type="PANTHER" id="PTHR13903">
    <property type="entry name" value="PIRIN-RELATED"/>
    <property type="match status" value="1"/>
</dbReference>
<organism evidence="6 7">
    <name type="scientific">Halanaerobium polyolivorans</name>
    <dbReference type="NCBI Taxonomy" id="2886943"/>
    <lineage>
        <taxon>Bacteria</taxon>
        <taxon>Bacillati</taxon>
        <taxon>Bacillota</taxon>
        <taxon>Clostridia</taxon>
        <taxon>Halanaerobiales</taxon>
        <taxon>Halanaerobiaceae</taxon>
        <taxon>Halanaerobium</taxon>
    </lineage>
</organism>
<accession>A0AAW4X0H1</accession>
<proteinExistence type="inferred from homology"/>
<dbReference type="InterPro" id="IPR014710">
    <property type="entry name" value="RmlC-like_jellyroll"/>
</dbReference>
<evidence type="ECO:0000256" key="1">
    <source>
        <dbReference type="ARBA" id="ARBA00008416"/>
    </source>
</evidence>
<dbReference type="InterPro" id="IPR008778">
    <property type="entry name" value="Pirin_C_dom"/>
</dbReference>
<dbReference type="AlphaFoldDB" id="A0AAW4X0H1"/>
<keyword evidence="2" id="KW-0479">Metal-binding</keyword>
<dbReference type="PIRSF" id="PIRSF006232">
    <property type="entry name" value="Pirin"/>
    <property type="match status" value="1"/>
</dbReference>
<dbReference type="Proteomes" id="UP001199296">
    <property type="component" value="Unassembled WGS sequence"/>
</dbReference>
<evidence type="ECO:0000256" key="3">
    <source>
        <dbReference type="RuleBase" id="RU003457"/>
    </source>
</evidence>
<evidence type="ECO:0000256" key="2">
    <source>
        <dbReference type="PIRSR" id="PIRSR006232-1"/>
    </source>
</evidence>
<evidence type="ECO:0000313" key="6">
    <source>
        <dbReference type="EMBL" id="MCC3145286.1"/>
    </source>
</evidence>